<dbReference type="Proteomes" id="UP001629244">
    <property type="component" value="Unassembled WGS sequence"/>
</dbReference>
<dbReference type="InterPro" id="IPR011330">
    <property type="entry name" value="Glyco_hydro/deAcase_b/a-brl"/>
</dbReference>
<reference evidence="1 2" key="1">
    <citation type="submission" date="2024-06" db="EMBL/GenBank/DDBJ databases">
        <authorList>
            <person name="Kaempfer P."/>
            <person name="Viver T."/>
        </authorList>
    </citation>
    <scope>NUCLEOTIDE SEQUENCE [LARGE SCALE GENOMIC DNA]</scope>
    <source>
        <strain evidence="1 2">ST-64</strain>
    </source>
</reference>
<proteinExistence type="predicted"/>
<gene>
    <name evidence="1" type="ORF">ABS767_12660</name>
</gene>
<evidence type="ECO:0000313" key="2">
    <source>
        <dbReference type="Proteomes" id="UP001629244"/>
    </source>
</evidence>
<keyword evidence="2" id="KW-1185">Reference proteome</keyword>
<accession>A0ABW8YRE8</accession>
<name>A0ABW8YRE8_9SPHN</name>
<dbReference type="RefSeq" id="WP_408078886.1">
    <property type="nucleotide sequence ID" value="NZ_JBELQC010000002.1"/>
</dbReference>
<comment type="caution">
    <text evidence="1">The sequence shown here is derived from an EMBL/GenBank/DDBJ whole genome shotgun (WGS) entry which is preliminary data.</text>
</comment>
<sequence length="346" mass="37067">MASTAFLEAGTDGYRATAPAPGSRIDWPDAFGTRFSVFVDTEEEFDWSQPLARANRGTRAMDALPAMHALFAAHGVPATYMIDDPIVRCARSVDILKRIMEDGGSAIGSQLHPWVNPPFDEVVSPRNSFLGNLPRDLQAAKIAALTEAIAGAFGRRPVMMRTGRYGLGAETLGLLAAAGYRVDTSMRSGYSYVGEHGPDYSAIGNHAFRTGHDDLIEIPLTTVYTGALKRGGIALFGALGRVPRGRGVASRLGLLSRVALTPEDMPIDLALEAIRVAAGEGVRLLMFSYHSPSAAPGYTPYVRDEADLAAFRTWWERAFALLAKLGIAPASHDQILQALAGAADRP</sequence>
<evidence type="ECO:0000313" key="1">
    <source>
        <dbReference type="EMBL" id="MFL9841820.1"/>
    </source>
</evidence>
<dbReference type="EMBL" id="JBELQC010000002">
    <property type="protein sequence ID" value="MFL9841820.1"/>
    <property type="molecule type" value="Genomic_DNA"/>
</dbReference>
<protein>
    <submittedName>
        <fullName evidence="1">WalW protein</fullName>
    </submittedName>
</protein>
<dbReference type="SUPFAM" id="SSF88713">
    <property type="entry name" value="Glycoside hydrolase/deacetylase"/>
    <property type="match status" value="1"/>
</dbReference>
<dbReference type="Gene3D" id="3.20.20.370">
    <property type="entry name" value="Glycoside hydrolase/deacetylase"/>
    <property type="match status" value="1"/>
</dbReference>
<organism evidence="1 2">
    <name type="scientific">Sphingomonas plantiphila</name>
    <dbReference type="NCBI Taxonomy" id="3163295"/>
    <lineage>
        <taxon>Bacteria</taxon>
        <taxon>Pseudomonadati</taxon>
        <taxon>Pseudomonadota</taxon>
        <taxon>Alphaproteobacteria</taxon>
        <taxon>Sphingomonadales</taxon>
        <taxon>Sphingomonadaceae</taxon>
        <taxon>Sphingomonas</taxon>
    </lineage>
</organism>